<dbReference type="EMBL" id="CP020557">
    <property type="protein sequence ID" value="ARF69254.1"/>
    <property type="molecule type" value="Genomic_DNA"/>
</dbReference>
<proteinExistence type="predicted"/>
<accession>A0A1V0UVM5</accession>
<name>A0A1V0UVM5_9BACL</name>
<gene>
    <name evidence="1" type="ORF">B7C51_17665</name>
</gene>
<evidence type="ECO:0000313" key="1">
    <source>
        <dbReference type="EMBL" id="ARF69254.1"/>
    </source>
</evidence>
<reference evidence="1 2" key="1">
    <citation type="submission" date="2017-03" db="EMBL/GenBank/DDBJ databases">
        <title>Paenibacillus larvae genome sequencing.</title>
        <authorList>
            <person name="Dingman D.W."/>
        </authorList>
    </citation>
    <scope>NUCLEOTIDE SEQUENCE [LARGE SCALE GENOMIC DNA]</scope>
    <source>
        <strain evidence="1 2">SAG 10367</strain>
    </source>
</reference>
<dbReference type="Proteomes" id="UP000192727">
    <property type="component" value="Chromosome"/>
</dbReference>
<sequence>MTDYHPRIPVIPKVSACGFSRGSLKYFVYNFESLQKKKGFFKVRILTVISLFYETDGDTVNLKELFKIPVVYVVLYIQI</sequence>
<organism evidence="1 2">
    <name type="scientific">Paenibacillus larvae subsp. pulvifaciens</name>
    <dbReference type="NCBI Taxonomy" id="1477"/>
    <lineage>
        <taxon>Bacteria</taxon>
        <taxon>Bacillati</taxon>
        <taxon>Bacillota</taxon>
        <taxon>Bacilli</taxon>
        <taxon>Bacillales</taxon>
        <taxon>Paenibacillaceae</taxon>
        <taxon>Paenibacillus</taxon>
    </lineage>
</organism>
<dbReference type="AlphaFoldDB" id="A0A1V0UVM5"/>
<protein>
    <submittedName>
        <fullName evidence="1">Uncharacterized protein</fullName>
    </submittedName>
</protein>
<evidence type="ECO:0000313" key="2">
    <source>
        <dbReference type="Proteomes" id="UP000192727"/>
    </source>
</evidence>